<evidence type="ECO:0000256" key="3">
    <source>
        <dbReference type="ARBA" id="ARBA00022679"/>
    </source>
</evidence>
<gene>
    <name evidence="10" type="ORF">SLNWT_2331</name>
</gene>
<feature type="compositionally biased region" description="Low complexity" evidence="8">
    <location>
        <begin position="409"/>
        <end position="444"/>
    </location>
</feature>
<dbReference type="CDD" id="cd14014">
    <property type="entry name" value="STKc_PknB_like"/>
    <property type="match status" value="1"/>
</dbReference>
<dbReference type="PROSITE" id="PS50011">
    <property type="entry name" value="PROTEIN_KINASE_DOM"/>
    <property type="match status" value="1"/>
</dbReference>
<keyword evidence="5 10" id="KW-0418">Kinase</keyword>
<organism evidence="10 11">
    <name type="scientific">Streptomyces albus (strain ATCC 21838 / DSM 41398 / FERM P-419 / JCM 4703 / NBRC 107858)</name>
    <dbReference type="NCBI Taxonomy" id="1081613"/>
    <lineage>
        <taxon>Bacteria</taxon>
        <taxon>Bacillati</taxon>
        <taxon>Actinomycetota</taxon>
        <taxon>Actinomycetes</taxon>
        <taxon>Kitasatosporales</taxon>
        <taxon>Streptomycetaceae</taxon>
        <taxon>Streptomyces</taxon>
    </lineage>
</organism>
<reference evidence="10 11" key="1">
    <citation type="submission" date="2015-01" db="EMBL/GenBank/DDBJ databases">
        <title>Enhanced salinomycin production by adjusting the supply of polyketide extender units in Streptomyce albus DSM 41398.</title>
        <authorList>
            <person name="Lu C."/>
        </authorList>
    </citation>
    <scope>NUCLEOTIDE SEQUENCE [LARGE SCALE GENOMIC DNA]</scope>
    <source>
        <strain evidence="11">ATCC 21838 / DSM 41398 / FERM P-419 / JCM 4703 / NBRC 107858</strain>
    </source>
</reference>
<dbReference type="GO" id="GO:0005524">
    <property type="term" value="F:ATP binding"/>
    <property type="evidence" value="ECO:0007669"/>
    <property type="project" value="UniProtKB-UniRule"/>
</dbReference>
<evidence type="ECO:0000313" key="11">
    <source>
        <dbReference type="Proteomes" id="UP000031523"/>
    </source>
</evidence>
<dbReference type="EC" id="2.7.11.1" evidence="1"/>
<dbReference type="PANTHER" id="PTHR43289">
    <property type="entry name" value="MITOGEN-ACTIVATED PROTEIN KINASE KINASE KINASE 20-RELATED"/>
    <property type="match status" value="1"/>
</dbReference>
<feature type="region of interest" description="Disordered" evidence="8">
    <location>
        <begin position="395"/>
        <end position="453"/>
    </location>
</feature>
<feature type="domain" description="Protein kinase" evidence="9">
    <location>
        <begin position="26"/>
        <end position="280"/>
    </location>
</feature>
<sequence>MRADGGVGRSGQGGGAEEGRLVAGRYLLLERVGSGGMGTVWRASDEVLGRHVALKKLHVPPHLSDDERETLYERTRREARSAARITHPGVVVVHDVVDDGGLPCIVMEYVPSRTLAQVLREDGPLSPREAARTGHRMVVALRAAHAAGVLHRDVKPANVLLGEAGRVVLTDFGIAVSSDTSTLTRTGELVGSVGYLAPERVKGRTPGPASDLWSLGATLYEALEGAAPFRRNSAMETVYAIAADPLVPPRHAGPLAPLIEALLRKDPEERPDAATVEELLREGTATAVQERTVGRAGRTGSTGQVGHTGHAGPTEYAEYTRNAEDPRGRAVSPDHTPTHRRDRSGHTELDDGQRQLGVPGSGSRKPAPGRSRRRVAVWAAVAAVVLAGAGATALTLRGSGEGSGASDRPGASAPAESAPQEPGEGSGKPSGTAGPSPSDGASAPAEPPPAGYHLAEEKDIGLSVPVPDGWRRKTLEDGAIAFIDPAGLVRLQVSALDFASTDPLQHWKDDEAKSVREGKLPGYRQLRMQSTSYRERPAAVWEFTFEGKARQFRAIDLGFGRPGEKEYALYLSAPSSDWARYRKVFDTASAGLRLADEKPGG</sequence>
<evidence type="ECO:0000256" key="4">
    <source>
        <dbReference type="ARBA" id="ARBA00022741"/>
    </source>
</evidence>
<dbReference type="Gene3D" id="3.30.200.20">
    <property type="entry name" value="Phosphorylase Kinase, domain 1"/>
    <property type="match status" value="1"/>
</dbReference>
<dbReference type="GO" id="GO:0004674">
    <property type="term" value="F:protein serine/threonine kinase activity"/>
    <property type="evidence" value="ECO:0007669"/>
    <property type="project" value="UniProtKB-KW"/>
</dbReference>
<dbReference type="EMBL" id="CP010519">
    <property type="protein sequence ID" value="AJE82707.1"/>
    <property type="molecule type" value="Genomic_DNA"/>
</dbReference>
<keyword evidence="2" id="KW-0723">Serine/threonine-protein kinase</keyword>
<dbReference type="KEGG" id="sals:SLNWT_2331"/>
<dbReference type="PROSITE" id="PS00107">
    <property type="entry name" value="PROTEIN_KINASE_ATP"/>
    <property type="match status" value="1"/>
</dbReference>
<keyword evidence="4 7" id="KW-0547">Nucleotide-binding</keyword>
<name>A0A0B5EX59_STRA4</name>
<dbReference type="Gene3D" id="1.10.510.10">
    <property type="entry name" value="Transferase(Phosphotransferase) domain 1"/>
    <property type="match status" value="1"/>
</dbReference>
<dbReference type="InterPro" id="IPR011009">
    <property type="entry name" value="Kinase-like_dom_sf"/>
</dbReference>
<evidence type="ECO:0000259" key="9">
    <source>
        <dbReference type="PROSITE" id="PS50011"/>
    </source>
</evidence>
<evidence type="ECO:0000256" key="6">
    <source>
        <dbReference type="ARBA" id="ARBA00022840"/>
    </source>
</evidence>
<evidence type="ECO:0000256" key="8">
    <source>
        <dbReference type="SAM" id="MobiDB-lite"/>
    </source>
</evidence>
<feature type="compositionally biased region" description="Basic and acidic residues" evidence="8">
    <location>
        <begin position="336"/>
        <end position="353"/>
    </location>
</feature>
<keyword evidence="6 7" id="KW-0067">ATP-binding</keyword>
<dbReference type="InterPro" id="IPR017441">
    <property type="entry name" value="Protein_kinase_ATP_BS"/>
</dbReference>
<evidence type="ECO:0000256" key="7">
    <source>
        <dbReference type="PROSITE-ProRule" id="PRU10141"/>
    </source>
</evidence>
<keyword evidence="3" id="KW-0808">Transferase</keyword>
<dbReference type="SMART" id="SM00220">
    <property type="entry name" value="S_TKc"/>
    <property type="match status" value="1"/>
</dbReference>
<dbReference type="AlphaFoldDB" id="A0A0B5EX59"/>
<dbReference type="Proteomes" id="UP000031523">
    <property type="component" value="Chromosome"/>
</dbReference>
<protein>
    <recommendedName>
        <fullName evidence="1">non-specific serine/threonine protein kinase</fullName>
        <ecNumber evidence="1">2.7.11.1</ecNumber>
    </recommendedName>
</protein>
<evidence type="ECO:0000256" key="1">
    <source>
        <dbReference type="ARBA" id="ARBA00012513"/>
    </source>
</evidence>
<feature type="binding site" evidence="7">
    <location>
        <position position="55"/>
    </location>
    <ligand>
        <name>ATP</name>
        <dbReference type="ChEBI" id="CHEBI:30616"/>
    </ligand>
</feature>
<dbReference type="PROSITE" id="PS00108">
    <property type="entry name" value="PROTEIN_KINASE_ST"/>
    <property type="match status" value="1"/>
</dbReference>
<accession>A0A0B5EX59</accession>
<evidence type="ECO:0000313" key="10">
    <source>
        <dbReference type="EMBL" id="AJE82707.1"/>
    </source>
</evidence>
<proteinExistence type="predicted"/>
<keyword evidence="11" id="KW-1185">Reference proteome</keyword>
<dbReference type="InterPro" id="IPR008271">
    <property type="entry name" value="Ser/Thr_kinase_AS"/>
</dbReference>
<evidence type="ECO:0000256" key="5">
    <source>
        <dbReference type="ARBA" id="ARBA00022777"/>
    </source>
</evidence>
<dbReference type="InterPro" id="IPR000719">
    <property type="entry name" value="Prot_kinase_dom"/>
</dbReference>
<feature type="region of interest" description="Disordered" evidence="8">
    <location>
        <begin position="279"/>
        <end position="371"/>
    </location>
</feature>
<dbReference type="PANTHER" id="PTHR43289:SF6">
    <property type="entry name" value="SERINE_THREONINE-PROTEIN KINASE NEKL-3"/>
    <property type="match status" value="1"/>
</dbReference>
<dbReference type="Pfam" id="PF00069">
    <property type="entry name" value="Pkinase"/>
    <property type="match status" value="1"/>
</dbReference>
<dbReference type="SUPFAM" id="SSF56112">
    <property type="entry name" value="Protein kinase-like (PK-like)"/>
    <property type="match status" value="1"/>
</dbReference>
<evidence type="ECO:0000256" key="2">
    <source>
        <dbReference type="ARBA" id="ARBA00022527"/>
    </source>
</evidence>